<keyword evidence="2" id="KW-0489">Methyltransferase</keyword>
<dbReference type="InterPro" id="IPR013217">
    <property type="entry name" value="Methyltransf_12"/>
</dbReference>
<dbReference type="RefSeq" id="WP_264775477.1">
    <property type="nucleotide sequence ID" value="NZ_AP026560.1"/>
</dbReference>
<dbReference type="CDD" id="cd02440">
    <property type="entry name" value="AdoMet_MTases"/>
    <property type="match status" value="1"/>
</dbReference>
<name>A0ABM8AG66_9DEIO</name>
<gene>
    <name evidence="2" type="ORF">DAETH_27670</name>
</gene>
<dbReference type="Gene3D" id="3.40.50.150">
    <property type="entry name" value="Vaccinia Virus protein VP39"/>
    <property type="match status" value="1"/>
</dbReference>
<accession>A0ABM8AG66</accession>
<dbReference type="GO" id="GO:0008168">
    <property type="term" value="F:methyltransferase activity"/>
    <property type="evidence" value="ECO:0007669"/>
    <property type="project" value="UniProtKB-KW"/>
</dbReference>
<protein>
    <submittedName>
        <fullName evidence="2">Methyltransferase type 12</fullName>
    </submittedName>
</protein>
<keyword evidence="2" id="KW-0808">Transferase</keyword>
<dbReference type="EMBL" id="AP026560">
    <property type="protein sequence ID" value="BDP42798.1"/>
    <property type="molecule type" value="Genomic_DNA"/>
</dbReference>
<evidence type="ECO:0000313" key="2">
    <source>
        <dbReference type="EMBL" id="BDP42798.1"/>
    </source>
</evidence>
<organism evidence="2 3">
    <name type="scientific">Deinococcus aetherius</name>
    <dbReference type="NCBI Taxonomy" id="200252"/>
    <lineage>
        <taxon>Bacteria</taxon>
        <taxon>Thermotogati</taxon>
        <taxon>Deinococcota</taxon>
        <taxon>Deinococci</taxon>
        <taxon>Deinococcales</taxon>
        <taxon>Deinococcaceae</taxon>
        <taxon>Deinococcus</taxon>
    </lineage>
</organism>
<dbReference type="SUPFAM" id="SSF53335">
    <property type="entry name" value="S-adenosyl-L-methionine-dependent methyltransferases"/>
    <property type="match status" value="1"/>
</dbReference>
<proteinExistence type="predicted"/>
<dbReference type="InterPro" id="IPR029063">
    <property type="entry name" value="SAM-dependent_MTases_sf"/>
</dbReference>
<dbReference type="GO" id="GO:0032259">
    <property type="term" value="P:methylation"/>
    <property type="evidence" value="ECO:0007669"/>
    <property type="project" value="UniProtKB-KW"/>
</dbReference>
<sequence>MSVPPELTFTHEPLSLILPAVRAALAGRGEVVFTVPDPDLGAGLYAGEATPSGLHRPWQVWADLADLLGAHLLTPEKAGEGRVRVRLRAYVNTPAPDARGYGTGGDWARVDKLEDPVFLFTLVEALRRVNPPPGGRVLAVGVNAGQELGALELAFPDRTLGVLGVDLDDSALALGRARHPGATFRVLDVNTLPNPSLGRFDLVLALSVLQSPGVRQEDVLRALRREHLTPTGGLILGFPNARYQDGFLSHGARTRNFARPDLSLLLADVAAARRGLQKHGFKVFVTGKYEVLVTAIPAGVPTPRGLEL</sequence>
<dbReference type="Proteomes" id="UP001064971">
    <property type="component" value="Chromosome"/>
</dbReference>
<reference evidence="2" key="1">
    <citation type="submission" date="2022-07" db="EMBL/GenBank/DDBJ databases">
        <title>Complete Genome Sequence of the Radioresistant Bacterium Deinococcus aetherius ST0316, Isolated from the Air Dust collected in Lower Stratosphere above Japan.</title>
        <authorList>
            <person name="Satoh K."/>
            <person name="Hagiwara K."/>
            <person name="Katsumata K."/>
            <person name="Kubo A."/>
            <person name="Yokobori S."/>
            <person name="Yamagishi A."/>
            <person name="Oono Y."/>
            <person name="Narumi I."/>
        </authorList>
    </citation>
    <scope>NUCLEOTIDE SEQUENCE</scope>
    <source>
        <strain evidence="2">ST0316</strain>
    </source>
</reference>
<feature type="domain" description="Methyltransferase type 12" evidence="1">
    <location>
        <begin position="138"/>
        <end position="233"/>
    </location>
</feature>
<evidence type="ECO:0000313" key="3">
    <source>
        <dbReference type="Proteomes" id="UP001064971"/>
    </source>
</evidence>
<dbReference type="Pfam" id="PF08242">
    <property type="entry name" value="Methyltransf_12"/>
    <property type="match status" value="1"/>
</dbReference>
<evidence type="ECO:0000259" key="1">
    <source>
        <dbReference type="Pfam" id="PF08242"/>
    </source>
</evidence>
<keyword evidence="3" id="KW-1185">Reference proteome</keyword>